<dbReference type="PROSITE" id="PS50089">
    <property type="entry name" value="ZF_RING_2"/>
    <property type="match status" value="1"/>
</dbReference>
<dbReference type="GO" id="GO:0016567">
    <property type="term" value="P:protein ubiquitination"/>
    <property type="evidence" value="ECO:0007669"/>
    <property type="project" value="TreeGrafter"/>
</dbReference>
<dbReference type="OMA" id="CDHLFHW"/>
<dbReference type="CDD" id="cd16454">
    <property type="entry name" value="RING-H2_PA-TM-RING"/>
    <property type="match status" value="1"/>
</dbReference>
<evidence type="ECO:0000313" key="10">
    <source>
        <dbReference type="Proteomes" id="UP000077755"/>
    </source>
</evidence>
<dbReference type="GO" id="GO:0008270">
    <property type="term" value="F:zinc ion binding"/>
    <property type="evidence" value="ECO:0007669"/>
    <property type="project" value="UniProtKB-KW"/>
</dbReference>
<proteinExistence type="predicted"/>
<reference evidence="8" key="1">
    <citation type="journal article" date="2016" name="Nat. Genet.">
        <title>A high-quality carrot genome assembly provides new insights into carotenoid accumulation and asterid genome evolution.</title>
        <authorList>
            <person name="Iorizzo M."/>
            <person name="Ellison S."/>
            <person name="Senalik D."/>
            <person name="Zeng P."/>
            <person name="Satapoomin P."/>
            <person name="Huang J."/>
            <person name="Bowman M."/>
            <person name="Iovene M."/>
            <person name="Sanseverino W."/>
            <person name="Cavagnaro P."/>
            <person name="Yildiz M."/>
            <person name="Macko-Podgorni A."/>
            <person name="Moranska E."/>
            <person name="Grzebelus E."/>
            <person name="Grzebelus D."/>
            <person name="Ashrafi H."/>
            <person name="Zheng Z."/>
            <person name="Cheng S."/>
            <person name="Spooner D."/>
            <person name="Van Deynze A."/>
            <person name="Simon P."/>
        </authorList>
    </citation>
    <scope>NUCLEOTIDE SEQUENCE [LARGE SCALE GENOMIC DNA]</scope>
    <source>
        <tissue evidence="8">Leaf</tissue>
    </source>
</reference>
<evidence type="ECO:0000313" key="9">
    <source>
        <dbReference type="EMBL" id="WOG96538.1"/>
    </source>
</evidence>
<dbReference type="Gramene" id="KZM97686">
    <property type="protein sequence ID" value="KZM97686"/>
    <property type="gene ID" value="DCAR_014952"/>
</dbReference>
<dbReference type="SMART" id="SM00184">
    <property type="entry name" value="RING"/>
    <property type="match status" value="1"/>
</dbReference>
<reference evidence="9" key="2">
    <citation type="submission" date="2022-03" db="EMBL/GenBank/DDBJ databases">
        <title>Draft title - Genomic analysis of global carrot germplasm unveils the trajectory of domestication and the origin of high carotenoid orange carrot.</title>
        <authorList>
            <person name="Iorizzo M."/>
            <person name="Ellison S."/>
            <person name="Senalik D."/>
            <person name="Macko-Podgorni A."/>
            <person name="Grzebelus D."/>
            <person name="Bostan H."/>
            <person name="Rolling W."/>
            <person name="Curaba J."/>
            <person name="Simon P."/>
        </authorList>
    </citation>
    <scope>NUCLEOTIDE SEQUENCE</scope>
    <source>
        <tissue evidence="9">Leaf</tissue>
    </source>
</reference>
<keyword evidence="3" id="KW-0479">Metal-binding</keyword>
<dbReference type="AlphaFoldDB" id="A0A165WUU1"/>
<dbReference type="EMBL" id="CP093346">
    <property type="protein sequence ID" value="WOG96538.1"/>
    <property type="molecule type" value="Genomic_DNA"/>
</dbReference>
<gene>
    <name evidence="8" type="ORF">DCAR_014952</name>
    <name evidence="9" type="ORF">DCAR_0415874</name>
</gene>
<dbReference type="InterPro" id="IPR001841">
    <property type="entry name" value="Znf_RING"/>
</dbReference>
<dbReference type="InterPro" id="IPR013083">
    <property type="entry name" value="Znf_RING/FYVE/PHD"/>
</dbReference>
<dbReference type="KEGG" id="dcr:108216881"/>
<evidence type="ECO:0000256" key="1">
    <source>
        <dbReference type="ARBA" id="ARBA00000900"/>
    </source>
</evidence>
<dbReference type="PANTHER" id="PTHR15710">
    <property type="entry name" value="E3 UBIQUITIN-PROTEIN LIGASE PRAJA"/>
    <property type="match status" value="1"/>
</dbReference>
<dbReference type="OrthoDB" id="21204at2759"/>
<protein>
    <recommendedName>
        <fullName evidence="2">RING-type E3 ubiquitin transferase</fullName>
        <ecNumber evidence="2">2.3.2.27</ecNumber>
    </recommendedName>
</protein>
<keyword evidence="4 6" id="KW-0863">Zinc-finger</keyword>
<dbReference type="Proteomes" id="UP000077755">
    <property type="component" value="Chromosome 4"/>
</dbReference>
<dbReference type="Gramene" id="KZM80050">
    <property type="protein sequence ID" value="KZM80050"/>
    <property type="gene ID" value="DCAR_000454"/>
</dbReference>
<evidence type="ECO:0000259" key="7">
    <source>
        <dbReference type="PROSITE" id="PS50089"/>
    </source>
</evidence>
<keyword evidence="10" id="KW-1185">Reference proteome</keyword>
<keyword evidence="5" id="KW-0862">Zinc</keyword>
<name>A0A165WUU1_DAUCS</name>
<evidence type="ECO:0000256" key="6">
    <source>
        <dbReference type="PROSITE-ProRule" id="PRU00175"/>
    </source>
</evidence>
<feature type="domain" description="RING-type" evidence="7">
    <location>
        <begin position="206"/>
        <end position="247"/>
    </location>
</feature>
<dbReference type="EC" id="2.3.2.27" evidence="2"/>
<evidence type="ECO:0000256" key="3">
    <source>
        <dbReference type="ARBA" id="ARBA00022723"/>
    </source>
</evidence>
<dbReference type="SUPFAM" id="SSF57850">
    <property type="entry name" value="RING/U-box"/>
    <property type="match status" value="1"/>
</dbReference>
<dbReference type="Pfam" id="PF13639">
    <property type="entry name" value="zf-RING_2"/>
    <property type="match status" value="1"/>
</dbReference>
<dbReference type="GO" id="GO:0061630">
    <property type="term" value="F:ubiquitin protein ligase activity"/>
    <property type="evidence" value="ECO:0007669"/>
    <property type="project" value="UniProtKB-EC"/>
</dbReference>
<evidence type="ECO:0000256" key="4">
    <source>
        <dbReference type="ARBA" id="ARBA00022771"/>
    </source>
</evidence>
<evidence type="ECO:0000256" key="2">
    <source>
        <dbReference type="ARBA" id="ARBA00012483"/>
    </source>
</evidence>
<dbReference type="PANTHER" id="PTHR15710:SF67">
    <property type="entry name" value="E3 UBIQUITIN-PROTEIN LIGASE SGR9, AMYLOPLASTIC"/>
    <property type="match status" value="1"/>
</dbReference>
<dbReference type="GO" id="GO:0005737">
    <property type="term" value="C:cytoplasm"/>
    <property type="evidence" value="ECO:0007669"/>
    <property type="project" value="TreeGrafter"/>
</dbReference>
<dbReference type="EMBL" id="LNRQ01000004">
    <property type="protein sequence ID" value="KZM97686.1"/>
    <property type="molecule type" value="Genomic_DNA"/>
</dbReference>
<accession>A0A165WUU1</accession>
<evidence type="ECO:0000256" key="5">
    <source>
        <dbReference type="ARBA" id="ARBA00022833"/>
    </source>
</evidence>
<dbReference type="Gene3D" id="3.30.40.10">
    <property type="entry name" value="Zinc/RING finger domain, C3HC4 (zinc finger)"/>
    <property type="match status" value="1"/>
</dbReference>
<sequence length="278" mass="31102">MDNHYSVFMNALSTLTPPQLSDLVASISALLQRHNRRLATLLSSPALFSLTLRHLESLSLHHKSLLIAQHLLSSLTHLSHFMHTKTSAPSYSASNIKLRDLDAVLLLLLFCELRQHDPTALEAEPSKWRLVLCNYYMYNTMLTFSSMIVSDTEVLNKFVELLSKFLKFVGVVDCDGSGKEGKEVAAAAAVVVALPSVEVTGGGKECVICKEEMKQGRDVCKMPCTHLFHWMCILPWLRKTNTCPCCRYRLPSDDVSGEIERLWEVLVKMGSGSHSFGY</sequence>
<evidence type="ECO:0000313" key="8">
    <source>
        <dbReference type="EMBL" id="KZM97686.1"/>
    </source>
</evidence>
<organism evidence="8">
    <name type="scientific">Daucus carota subsp. sativus</name>
    <name type="common">Carrot</name>
    <dbReference type="NCBI Taxonomy" id="79200"/>
    <lineage>
        <taxon>Eukaryota</taxon>
        <taxon>Viridiplantae</taxon>
        <taxon>Streptophyta</taxon>
        <taxon>Embryophyta</taxon>
        <taxon>Tracheophyta</taxon>
        <taxon>Spermatophyta</taxon>
        <taxon>Magnoliopsida</taxon>
        <taxon>eudicotyledons</taxon>
        <taxon>Gunneridae</taxon>
        <taxon>Pentapetalae</taxon>
        <taxon>asterids</taxon>
        <taxon>campanulids</taxon>
        <taxon>Apiales</taxon>
        <taxon>Apiaceae</taxon>
        <taxon>Apioideae</taxon>
        <taxon>Scandiceae</taxon>
        <taxon>Daucinae</taxon>
        <taxon>Daucus</taxon>
        <taxon>Daucus sect. Daucus</taxon>
    </lineage>
</organism>
<comment type="catalytic activity">
    <reaction evidence="1">
        <text>S-ubiquitinyl-[E2 ubiquitin-conjugating enzyme]-L-cysteine + [acceptor protein]-L-lysine = [E2 ubiquitin-conjugating enzyme]-L-cysteine + N(6)-ubiquitinyl-[acceptor protein]-L-lysine.</text>
        <dbReference type="EC" id="2.3.2.27"/>
    </reaction>
</comment>